<gene>
    <name evidence="2" type="ORF">SASPL_107646</name>
</gene>
<feature type="region of interest" description="Disordered" evidence="1">
    <location>
        <begin position="75"/>
        <end position="121"/>
    </location>
</feature>
<evidence type="ECO:0000313" key="3">
    <source>
        <dbReference type="Proteomes" id="UP000298416"/>
    </source>
</evidence>
<dbReference type="InterPro" id="IPR045880">
    <property type="entry name" value="ZCF37"/>
</dbReference>
<evidence type="ECO:0000313" key="2">
    <source>
        <dbReference type="EMBL" id="KAG6429594.1"/>
    </source>
</evidence>
<sequence>MMILRARLDKFYALLADLDDKNQKIYKQKGSEDISFVRFVYDNDSDNAKQIIIKVKDRSPPKLAKNFTDQRCAAAITGTGGGERENDEEEEIAEKQGEFQDRGSETSSIDFPGDGGADSAVSGDLRQVVHDSVHVDCVVFGSDDQRHIGSGGCERRAAAQSAWTSLEEAQRCVENPN</sequence>
<dbReference type="EMBL" id="PNBA02000003">
    <property type="protein sequence ID" value="KAG6429594.1"/>
    <property type="molecule type" value="Genomic_DNA"/>
</dbReference>
<dbReference type="AlphaFoldDB" id="A0A8X8YDT5"/>
<proteinExistence type="predicted"/>
<dbReference type="PANTHER" id="PTHR35275:SF1">
    <property type="entry name" value="OS07G0585900 PROTEIN"/>
    <property type="match status" value="1"/>
</dbReference>
<keyword evidence="3" id="KW-1185">Reference proteome</keyword>
<protein>
    <submittedName>
        <fullName evidence="2">Uncharacterized protein</fullName>
    </submittedName>
</protein>
<organism evidence="2">
    <name type="scientific">Salvia splendens</name>
    <name type="common">Scarlet sage</name>
    <dbReference type="NCBI Taxonomy" id="180675"/>
    <lineage>
        <taxon>Eukaryota</taxon>
        <taxon>Viridiplantae</taxon>
        <taxon>Streptophyta</taxon>
        <taxon>Embryophyta</taxon>
        <taxon>Tracheophyta</taxon>
        <taxon>Spermatophyta</taxon>
        <taxon>Magnoliopsida</taxon>
        <taxon>eudicotyledons</taxon>
        <taxon>Gunneridae</taxon>
        <taxon>Pentapetalae</taxon>
        <taxon>asterids</taxon>
        <taxon>lamiids</taxon>
        <taxon>Lamiales</taxon>
        <taxon>Lamiaceae</taxon>
        <taxon>Nepetoideae</taxon>
        <taxon>Mentheae</taxon>
        <taxon>Salviinae</taxon>
        <taxon>Salvia</taxon>
        <taxon>Salvia subgen. Calosphace</taxon>
        <taxon>core Calosphace</taxon>
    </lineage>
</organism>
<reference evidence="2" key="2">
    <citation type="submission" date="2020-08" db="EMBL/GenBank/DDBJ databases">
        <title>Plant Genome Project.</title>
        <authorList>
            <person name="Zhang R.-G."/>
        </authorList>
    </citation>
    <scope>NUCLEOTIDE SEQUENCE</scope>
    <source>
        <strain evidence="2">Huo1</strain>
        <tissue evidence="2">Leaf</tissue>
    </source>
</reference>
<accession>A0A8X8YDT5</accession>
<reference evidence="2" key="1">
    <citation type="submission" date="2018-01" db="EMBL/GenBank/DDBJ databases">
        <authorList>
            <person name="Mao J.F."/>
        </authorList>
    </citation>
    <scope>NUCLEOTIDE SEQUENCE</scope>
    <source>
        <strain evidence="2">Huo1</strain>
        <tissue evidence="2">Leaf</tissue>
    </source>
</reference>
<dbReference type="PANTHER" id="PTHR35275">
    <property type="entry name" value="ZCF37"/>
    <property type="match status" value="1"/>
</dbReference>
<comment type="caution">
    <text evidence="2">The sequence shown here is derived from an EMBL/GenBank/DDBJ whole genome shotgun (WGS) entry which is preliminary data.</text>
</comment>
<name>A0A8X8YDT5_SALSN</name>
<evidence type="ECO:0000256" key="1">
    <source>
        <dbReference type="SAM" id="MobiDB-lite"/>
    </source>
</evidence>
<dbReference type="Proteomes" id="UP000298416">
    <property type="component" value="Unassembled WGS sequence"/>
</dbReference>
<feature type="compositionally biased region" description="Basic and acidic residues" evidence="1">
    <location>
        <begin position="93"/>
        <end position="104"/>
    </location>
</feature>